<dbReference type="STRING" id="7868.ENSCMIP00000008982"/>
<dbReference type="SMART" id="SM00225">
    <property type="entry name" value="BTB"/>
    <property type="match status" value="1"/>
</dbReference>
<reference evidence="4" key="5">
    <citation type="submission" date="2025-09" db="UniProtKB">
        <authorList>
            <consortium name="Ensembl"/>
        </authorList>
    </citation>
    <scope>IDENTIFICATION</scope>
</reference>
<dbReference type="GeneTree" id="ENSGT00950000182983"/>
<dbReference type="InterPro" id="IPR011333">
    <property type="entry name" value="SKP1/BTB/POZ_sf"/>
</dbReference>
<feature type="domain" description="BTB" evidence="3">
    <location>
        <begin position="46"/>
        <end position="114"/>
    </location>
</feature>
<dbReference type="SUPFAM" id="SSF54695">
    <property type="entry name" value="POZ domain"/>
    <property type="match status" value="1"/>
</dbReference>
<evidence type="ECO:0000259" key="3">
    <source>
        <dbReference type="PROSITE" id="PS50097"/>
    </source>
</evidence>
<dbReference type="InParanoid" id="A0A4W3H1D0"/>
<organism evidence="4 5">
    <name type="scientific">Callorhinchus milii</name>
    <name type="common">Ghost shark</name>
    <dbReference type="NCBI Taxonomy" id="7868"/>
    <lineage>
        <taxon>Eukaryota</taxon>
        <taxon>Metazoa</taxon>
        <taxon>Chordata</taxon>
        <taxon>Craniata</taxon>
        <taxon>Vertebrata</taxon>
        <taxon>Chondrichthyes</taxon>
        <taxon>Holocephali</taxon>
        <taxon>Chimaeriformes</taxon>
        <taxon>Callorhinchidae</taxon>
        <taxon>Callorhinchus</taxon>
    </lineage>
</organism>
<dbReference type="GO" id="GO:0031463">
    <property type="term" value="C:Cul3-RING ubiquitin ligase complex"/>
    <property type="evidence" value="ECO:0007669"/>
    <property type="project" value="TreeGrafter"/>
</dbReference>
<dbReference type="Ensembl" id="ENSCMIT00000009231.1">
    <property type="protein sequence ID" value="ENSCMIP00000008982.1"/>
    <property type="gene ID" value="ENSCMIG00000004790.1"/>
</dbReference>
<evidence type="ECO:0000313" key="4">
    <source>
        <dbReference type="Ensembl" id="ENSCMIP00000008982.1"/>
    </source>
</evidence>
<reference evidence="5" key="2">
    <citation type="journal article" date="2007" name="PLoS Biol.">
        <title>Survey sequencing and comparative analysis of the elephant shark (Callorhinchus milii) genome.</title>
        <authorList>
            <person name="Venkatesh B."/>
            <person name="Kirkness E.F."/>
            <person name="Loh Y.H."/>
            <person name="Halpern A.L."/>
            <person name="Lee A.P."/>
            <person name="Johnson J."/>
            <person name="Dandona N."/>
            <person name="Viswanathan L.D."/>
            <person name="Tay A."/>
            <person name="Venter J.C."/>
            <person name="Strausberg R.L."/>
            <person name="Brenner S."/>
        </authorList>
    </citation>
    <scope>NUCLEOTIDE SEQUENCE [LARGE SCALE GENOMIC DNA]</scope>
</reference>
<keyword evidence="5" id="KW-1185">Reference proteome</keyword>
<dbReference type="PANTHER" id="PTHR24412:SF502">
    <property type="entry name" value="ECTODERM NEURAL CORTEX PROTEIN 1"/>
    <property type="match status" value="1"/>
</dbReference>
<dbReference type="Pfam" id="PF00651">
    <property type="entry name" value="BTB"/>
    <property type="match status" value="1"/>
</dbReference>
<dbReference type="FunFam" id="1.25.40.420:FF:000001">
    <property type="entry name" value="Kelch-like family member 12"/>
    <property type="match status" value="1"/>
</dbReference>
<dbReference type="SMART" id="SM00875">
    <property type="entry name" value="BACK"/>
    <property type="match status" value="1"/>
</dbReference>
<sequence length="311" mass="35731">MSVTVHENRKSRSSSGSMNIQLFHKPSHSDSLLTQLNLLRKRRLFTDVVLWAGGRDFHCHRAVLASCSRYFEAMFSGGMKESQDSSVDFHDSLHPEVLELLLDYAYSARVLINEENAESLLEASDMLQFHDIREASAEFLERNLHPMNCLGMMLLSDAHRCDRLFDLSWQMCLANFAALGHTEDFLRLPKDKLAQLMLSEELQVEDESLVYEAAMGWVKFDADRRREHLAELLSCVRLALLPESYLSWHSWLGRTVTRSEVFQPCVQQINVWSCSCFSPLPRTESVHSELVCSTLTGLFLCRLVESRFLFC</sequence>
<dbReference type="GO" id="GO:0005737">
    <property type="term" value="C:cytoplasm"/>
    <property type="evidence" value="ECO:0007669"/>
    <property type="project" value="TreeGrafter"/>
</dbReference>
<dbReference type="InterPro" id="IPR000210">
    <property type="entry name" value="BTB/POZ_dom"/>
</dbReference>
<keyword evidence="2" id="KW-0677">Repeat</keyword>
<proteinExistence type="predicted"/>
<dbReference type="Gene3D" id="1.25.40.420">
    <property type="match status" value="1"/>
</dbReference>
<dbReference type="InterPro" id="IPR011705">
    <property type="entry name" value="BACK"/>
</dbReference>
<evidence type="ECO:0000313" key="5">
    <source>
        <dbReference type="Proteomes" id="UP000314986"/>
    </source>
</evidence>
<accession>A0A4W3H1D0</accession>
<keyword evidence="1" id="KW-0880">Kelch repeat</keyword>
<reference evidence="5" key="1">
    <citation type="journal article" date="2006" name="Science">
        <title>Ancient noncoding elements conserved in the human genome.</title>
        <authorList>
            <person name="Venkatesh B."/>
            <person name="Kirkness E.F."/>
            <person name="Loh Y.H."/>
            <person name="Halpern A.L."/>
            <person name="Lee A.P."/>
            <person name="Johnson J."/>
            <person name="Dandona N."/>
            <person name="Viswanathan L.D."/>
            <person name="Tay A."/>
            <person name="Venter J.C."/>
            <person name="Strausberg R.L."/>
            <person name="Brenner S."/>
        </authorList>
    </citation>
    <scope>NUCLEOTIDE SEQUENCE [LARGE SCALE GENOMIC DNA]</scope>
</reference>
<dbReference type="Pfam" id="PF07707">
    <property type="entry name" value="BACK"/>
    <property type="match status" value="1"/>
</dbReference>
<dbReference type="GO" id="GO:0006511">
    <property type="term" value="P:ubiquitin-dependent protein catabolic process"/>
    <property type="evidence" value="ECO:0007669"/>
    <property type="project" value="TreeGrafter"/>
</dbReference>
<dbReference type="PANTHER" id="PTHR24412">
    <property type="entry name" value="KELCH PROTEIN"/>
    <property type="match status" value="1"/>
</dbReference>
<dbReference type="OMA" id="VFINCID"/>
<reference evidence="5" key="3">
    <citation type="journal article" date="2014" name="Nature">
        <title>Elephant shark genome provides unique insights into gnathostome evolution.</title>
        <authorList>
            <consortium name="International Elephant Shark Genome Sequencing Consortium"/>
            <person name="Venkatesh B."/>
            <person name="Lee A.P."/>
            <person name="Ravi V."/>
            <person name="Maurya A.K."/>
            <person name="Lian M.M."/>
            <person name="Swann J.B."/>
            <person name="Ohta Y."/>
            <person name="Flajnik M.F."/>
            <person name="Sutoh Y."/>
            <person name="Kasahara M."/>
            <person name="Hoon S."/>
            <person name="Gangu V."/>
            <person name="Roy S.W."/>
            <person name="Irimia M."/>
            <person name="Korzh V."/>
            <person name="Kondrychyn I."/>
            <person name="Lim Z.W."/>
            <person name="Tay B.H."/>
            <person name="Tohari S."/>
            <person name="Kong K.W."/>
            <person name="Ho S."/>
            <person name="Lorente-Galdos B."/>
            <person name="Quilez J."/>
            <person name="Marques-Bonet T."/>
            <person name="Raney B.J."/>
            <person name="Ingham P.W."/>
            <person name="Tay A."/>
            <person name="Hillier L.W."/>
            <person name="Minx P."/>
            <person name="Boehm T."/>
            <person name="Wilson R.K."/>
            <person name="Brenner S."/>
            <person name="Warren W.C."/>
        </authorList>
    </citation>
    <scope>NUCLEOTIDE SEQUENCE [LARGE SCALE GENOMIC DNA]</scope>
</reference>
<dbReference type="Proteomes" id="UP000314986">
    <property type="component" value="Unassembled WGS sequence"/>
</dbReference>
<dbReference type="PROSITE" id="PS50097">
    <property type="entry name" value="BTB"/>
    <property type="match status" value="1"/>
</dbReference>
<dbReference type="AlphaFoldDB" id="A0A4W3H1D0"/>
<evidence type="ECO:0000256" key="2">
    <source>
        <dbReference type="ARBA" id="ARBA00022737"/>
    </source>
</evidence>
<name>A0A4W3H1D0_CALMI</name>
<reference evidence="4" key="4">
    <citation type="submission" date="2025-08" db="UniProtKB">
        <authorList>
            <consortium name="Ensembl"/>
        </authorList>
    </citation>
    <scope>IDENTIFICATION</scope>
</reference>
<evidence type="ECO:0000256" key="1">
    <source>
        <dbReference type="ARBA" id="ARBA00022441"/>
    </source>
</evidence>
<dbReference type="Gene3D" id="3.30.710.10">
    <property type="entry name" value="Potassium Channel Kv1.1, Chain A"/>
    <property type="match status" value="1"/>
</dbReference>
<protein>
    <submittedName>
        <fullName evidence="4">Ectodermal-neural cortex 3</fullName>
    </submittedName>
</protein>